<dbReference type="Proteomes" id="UP000021315">
    <property type="component" value="Unassembled WGS sequence"/>
</dbReference>
<dbReference type="RefSeq" id="WP_034950960.1">
    <property type="nucleotide sequence ID" value="NZ_JDST02000069.1"/>
</dbReference>
<dbReference type="Proteomes" id="UP000509684">
    <property type="component" value="Chromosome"/>
</dbReference>
<dbReference type="InterPro" id="IPR025351">
    <property type="entry name" value="Pvc16_N"/>
</dbReference>
<proteinExistence type="predicted"/>
<dbReference type="STRING" id="1453999.AW06_002991"/>
<organism evidence="2 4">
    <name type="scientific">Candidatus Accumulibacter cognatus</name>
    <dbReference type="NCBI Taxonomy" id="2954383"/>
    <lineage>
        <taxon>Bacteria</taxon>
        <taxon>Pseudomonadati</taxon>
        <taxon>Pseudomonadota</taxon>
        <taxon>Betaproteobacteria</taxon>
        <taxon>Candidatus Accumulibacter</taxon>
    </lineage>
</organism>
<keyword evidence="4" id="KW-1185">Reference proteome</keyword>
<dbReference type="EMBL" id="CP058708">
    <property type="protein sequence ID" value="QLH49127.1"/>
    <property type="molecule type" value="Genomic_DNA"/>
</dbReference>
<gene>
    <name evidence="2" type="ORF">AW06_002991</name>
    <name evidence="3" type="ORF">HWD57_04530</name>
</gene>
<evidence type="ECO:0000313" key="4">
    <source>
        <dbReference type="Proteomes" id="UP000021315"/>
    </source>
</evidence>
<dbReference type="EMBL" id="JDST02000069">
    <property type="protein sequence ID" value="KFB75914.1"/>
    <property type="molecule type" value="Genomic_DNA"/>
</dbReference>
<dbReference type="KEGG" id="acog:HWD57_04530"/>
<accession>A0A080MF97</accession>
<evidence type="ECO:0000313" key="2">
    <source>
        <dbReference type="EMBL" id="KFB75914.1"/>
    </source>
</evidence>
<feature type="domain" description="Pvc16 N-terminal" evidence="1">
    <location>
        <begin position="13"/>
        <end position="173"/>
    </location>
</feature>
<sequence length="386" mass="40211">MSLAASSEAIGAVSELLKVQLAARTGINAVAVGRPEDASKAAVVGGGGSFNLFLYRISIDANLRNRPLDAGQAPPVWLVLHYLLTAFDGPESDSIVAHRLLGRGLLALNALSIVRPDASNSALASNPDPLRLTFDEADVELLSRIMQGSDEKFRVAAAFQVRPVMLASTAQPPDYALPVKSIGKPLPPPQPYEGASVLPSLGARVNAIEPERFSAGQPIVLRGSEFAGYDQILVGASTYPATSTLDGALTMTIPLADTISAGSYPVCVARTLPDGHQLSSNAVAGHLLPRVTSVNLAGPLTPVLGRLSGTFLVHGSQLGGATAATYAALYLQGKAQLLLEPQPGGTATTLTFTVTDTQALAPDPNYRVILRVNGEQALDSPLLSWT</sequence>
<reference evidence="2 4" key="1">
    <citation type="submission" date="2014-02" db="EMBL/GenBank/DDBJ databases">
        <title>Expanding our view of genomic diversity in Candidatus Accumulibacter clades.</title>
        <authorList>
            <person name="Skennerton C.T."/>
            <person name="Barr J.J."/>
            <person name="Slater F.R."/>
            <person name="Bond P.L."/>
            <person name="Tyson G.W."/>
        </authorList>
    </citation>
    <scope>NUCLEOTIDE SEQUENCE [LARGE SCALE GENOMIC DNA]</scope>
    <source>
        <strain evidence="4">SK-02</strain>
    </source>
</reference>
<dbReference type="AlphaFoldDB" id="A0A080MF97"/>
<evidence type="ECO:0000259" key="1">
    <source>
        <dbReference type="Pfam" id="PF14065"/>
    </source>
</evidence>
<evidence type="ECO:0000313" key="5">
    <source>
        <dbReference type="Proteomes" id="UP000509684"/>
    </source>
</evidence>
<accession>A0A7D5N9S7</accession>
<name>A0A080MF97_9PROT</name>
<reference evidence="3 5" key="2">
    <citation type="journal article" date="2019" name="Microbiome">
        <title>Annotated bacterial chromosomes from frame-shift-corrected long-read metagenomic data.</title>
        <authorList>
            <person name="Arumugam K."/>
            <person name="Bagci C."/>
            <person name="Bessarab I."/>
            <person name="Beier S."/>
            <person name="Buchfink B."/>
            <person name="Gorska A."/>
            <person name="Qiu G."/>
            <person name="Huson D.H."/>
            <person name="Williams R.B.H."/>
        </authorList>
    </citation>
    <scope>NUCLEOTIDE SEQUENCE [LARGE SCALE GENOMIC DNA]</scope>
    <source>
        <strain evidence="3">SSA1</strain>
    </source>
</reference>
<evidence type="ECO:0000313" key="3">
    <source>
        <dbReference type="EMBL" id="QLH49127.1"/>
    </source>
</evidence>
<dbReference type="Pfam" id="PF14065">
    <property type="entry name" value="Pvc16_N"/>
    <property type="match status" value="1"/>
</dbReference>
<protein>
    <submittedName>
        <fullName evidence="3">DUF4255 domain-containing protein</fullName>
    </submittedName>
</protein>
<reference evidence="3" key="3">
    <citation type="submission" date="2020-06" db="EMBL/GenBank/DDBJ databases">
        <authorList>
            <person name="Arumugam K."/>
            <person name="Besarab I."/>
            <person name="Haryono M."/>
            <person name="Bagci C."/>
            <person name="Beier S."/>
            <person name="Buchfink B."/>
            <person name="Gorska A."/>
            <person name="Qiu G."/>
            <person name="Huson D.H."/>
            <person name="Williams R.B."/>
        </authorList>
    </citation>
    <scope>NUCLEOTIDE SEQUENCE</scope>
    <source>
        <strain evidence="3">SSA1</strain>
    </source>
</reference>